<evidence type="ECO:0000313" key="2">
    <source>
        <dbReference type="Proteomes" id="UP001152562"/>
    </source>
</evidence>
<name>A0A9P0T4W9_PIEBR</name>
<dbReference type="AlphaFoldDB" id="A0A9P0T4W9"/>
<organism evidence="1 2">
    <name type="scientific">Pieris brassicae</name>
    <name type="common">White butterfly</name>
    <name type="synonym">Large white butterfly</name>
    <dbReference type="NCBI Taxonomy" id="7116"/>
    <lineage>
        <taxon>Eukaryota</taxon>
        <taxon>Metazoa</taxon>
        <taxon>Ecdysozoa</taxon>
        <taxon>Arthropoda</taxon>
        <taxon>Hexapoda</taxon>
        <taxon>Insecta</taxon>
        <taxon>Pterygota</taxon>
        <taxon>Neoptera</taxon>
        <taxon>Endopterygota</taxon>
        <taxon>Lepidoptera</taxon>
        <taxon>Glossata</taxon>
        <taxon>Ditrysia</taxon>
        <taxon>Papilionoidea</taxon>
        <taxon>Pieridae</taxon>
        <taxon>Pierinae</taxon>
        <taxon>Pieris</taxon>
    </lineage>
</organism>
<gene>
    <name evidence="1" type="ORF">PIBRA_LOCUS3191</name>
</gene>
<keyword evidence="2" id="KW-1185">Reference proteome</keyword>
<comment type="caution">
    <text evidence="1">The sequence shown here is derived from an EMBL/GenBank/DDBJ whole genome shotgun (WGS) entry which is preliminary data.</text>
</comment>
<evidence type="ECO:0000313" key="1">
    <source>
        <dbReference type="EMBL" id="CAH4011828.1"/>
    </source>
</evidence>
<dbReference type="Proteomes" id="UP001152562">
    <property type="component" value="Unassembled WGS sequence"/>
</dbReference>
<protein>
    <submittedName>
        <fullName evidence="1">Uncharacterized protein</fullName>
    </submittedName>
</protein>
<accession>A0A9P0T4W9</accession>
<sequence>MDPLVRDITALFYLFKGHHSSEDIHKTRTITVTVQDESPLKMVSCDTRWADIAPTRPPPAAEALAPFNHDTTCLTVFSY</sequence>
<proteinExistence type="predicted"/>
<reference evidence="1" key="1">
    <citation type="submission" date="2022-05" db="EMBL/GenBank/DDBJ databases">
        <authorList>
            <person name="Okamura Y."/>
        </authorList>
    </citation>
    <scope>NUCLEOTIDE SEQUENCE</scope>
</reference>
<dbReference type="EMBL" id="CALOZG010000004">
    <property type="protein sequence ID" value="CAH4011828.1"/>
    <property type="molecule type" value="Genomic_DNA"/>
</dbReference>